<evidence type="ECO:0000256" key="3">
    <source>
        <dbReference type="PIRSR" id="PIRSR004848-1"/>
    </source>
</evidence>
<dbReference type="GO" id="GO:0030170">
    <property type="term" value="F:pyridoxal phosphate binding"/>
    <property type="evidence" value="ECO:0007669"/>
    <property type="project" value="UniProtKB-UniRule"/>
</dbReference>
<dbReference type="Gene3D" id="3.20.20.10">
    <property type="entry name" value="Alanine racemase"/>
    <property type="match status" value="1"/>
</dbReference>
<protein>
    <recommendedName>
        <fullName evidence="2">Pyridoxal phosphate homeostasis protein</fullName>
        <shortName evidence="2">PLP homeostasis protein</shortName>
    </recommendedName>
</protein>
<keyword evidence="1 2" id="KW-0663">Pyridoxal phosphate</keyword>
<comment type="cofactor">
    <cofactor evidence="3">
        <name>pyridoxal 5'-phosphate</name>
        <dbReference type="ChEBI" id="CHEBI:597326"/>
    </cofactor>
</comment>
<evidence type="ECO:0000259" key="5">
    <source>
        <dbReference type="Pfam" id="PF01168"/>
    </source>
</evidence>
<dbReference type="PANTHER" id="PTHR10146">
    <property type="entry name" value="PROLINE SYNTHETASE CO-TRANSCRIBED BACTERIAL HOMOLOG PROTEIN"/>
    <property type="match status" value="1"/>
</dbReference>
<evidence type="ECO:0000256" key="1">
    <source>
        <dbReference type="ARBA" id="ARBA00022898"/>
    </source>
</evidence>
<proteinExistence type="inferred from homology"/>
<dbReference type="RefSeq" id="WP_108850742.1">
    <property type="nucleotide sequence ID" value="NZ_AP019697.1"/>
</dbReference>
<dbReference type="KEGG" id="dho:Dia5BBH33_14170"/>
<dbReference type="InterPro" id="IPR029066">
    <property type="entry name" value="PLP-binding_barrel"/>
</dbReference>
<evidence type="ECO:0000256" key="2">
    <source>
        <dbReference type="HAMAP-Rule" id="MF_02087"/>
    </source>
</evidence>
<sequence>MSEIEERLAQVRARIAEAERRSPYGQEVTLVAVTKFHPLEDMEEAIRLGVTQVGENRVQEMEEKRRSLSAPVVWNLQGHLQKNKVKKAVACADLIQSCDSEEILKEIDKKAESAGKVQDVFLEFNISGEESKYGFSPEEFKNAVEAAKACTHVRVKGLMCMAPNEEPEKTRPVFREGRRLWTEMKKEFPEGQITILSMGMTNDFEIAIEEGATMVRIGTAIFGARQYH</sequence>
<organism evidence="6 7">
    <name type="scientific">Dialister hominis</name>
    <dbReference type="NCBI Taxonomy" id="2582419"/>
    <lineage>
        <taxon>Bacteria</taxon>
        <taxon>Bacillati</taxon>
        <taxon>Bacillota</taxon>
        <taxon>Negativicutes</taxon>
        <taxon>Veillonellales</taxon>
        <taxon>Veillonellaceae</taxon>
        <taxon>Dialister</taxon>
    </lineage>
</organism>
<evidence type="ECO:0000256" key="4">
    <source>
        <dbReference type="RuleBase" id="RU004514"/>
    </source>
</evidence>
<dbReference type="Pfam" id="PF01168">
    <property type="entry name" value="Ala_racemase_N"/>
    <property type="match status" value="1"/>
</dbReference>
<evidence type="ECO:0000313" key="7">
    <source>
        <dbReference type="Proteomes" id="UP000320585"/>
    </source>
</evidence>
<name>A0A8D4UV01_9FIRM</name>
<dbReference type="OrthoDB" id="9804072at2"/>
<dbReference type="NCBIfam" id="TIGR00044">
    <property type="entry name" value="YggS family pyridoxal phosphate-dependent enzyme"/>
    <property type="match status" value="1"/>
</dbReference>
<dbReference type="FunFam" id="3.20.20.10:FF:000018">
    <property type="entry name" value="Pyridoxal phosphate homeostasis protein"/>
    <property type="match status" value="1"/>
</dbReference>
<dbReference type="InterPro" id="IPR001608">
    <property type="entry name" value="Ala_racemase_N"/>
</dbReference>
<feature type="domain" description="Alanine racemase N-terminal" evidence="5">
    <location>
        <begin position="8"/>
        <end position="225"/>
    </location>
</feature>
<dbReference type="AlphaFoldDB" id="A0A8D4UV01"/>
<reference evidence="7" key="1">
    <citation type="submission" date="2019-05" db="EMBL/GenBank/DDBJ databases">
        <title>Complete genome sequencing of Dialister sp. strain 5BBH33.</title>
        <authorList>
            <person name="Sakamoto M."/>
            <person name="Murakami T."/>
            <person name="Mori H."/>
        </authorList>
    </citation>
    <scope>NUCLEOTIDE SEQUENCE [LARGE SCALE GENOMIC DNA]</scope>
    <source>
        <strain evidence="7">5BBH33</strain>
    </source>
</reference>
<comment type="similarity">
    <text evidence="2 4">Belongs to the pyridoxal phosphate-binding protein YggS/PROSC family.</text>
</comment>
<dbReference type="HAMAP" id="MF_02087">
    <property type="entry name" value="PLP_homeostasis"/>
    <property type="match status" value="1"/>
</dbReference>
<feature type="modified residue" description="N6-(pyridoxal phosphate)lysine" evidence="2 3">
    <location>
        <position position="35"/>
    </location>
</feature>
<dbReference type="CDD" id="cd00635">
    <property type="entry name" value="PLPDE_III_YBL036c_like"/>
    <property type="match status" value="1"/>
</dbReference>
<dbReference type="SUPFAM" id="SSF51419">
    <property type="entry name" value="PLP-binding barrel"/>
    <property type="match status" value="1"/>
</dbReference>
<evidence type="ECO:0000313" key="6">
    <source>
        <dbReference type="EMBL" id="BBK25482.1"/>
    </source>
</evidence>
<dbReference type="InterPro" id="IPR011078">
    <property type="entry name" value="PyrdxlP_homeostasis"/>
</dbReference>
<comment type="function">
    <text evidence="2">Pyridoxal 5'-phosphate (PLP)-binding protein, which is involved in PLP homeostasis.</text>
</comment>
<accession>A0A8D4UV01</accession>
<gene>
    <name evidence="6" type="ORF">Dia5BBH33_14170</name>
</gene>
<dbReference type="PIRSF" id="PIRSF004848">
    <property type="entry name" value="YBL036c_PLPDEIII"/>
    <property type="match status" value="1"/>
</dbReference>
<keyword evidence="7" id="KW-1185">Reference proteome</keyword>
<dbReference type="PANTHER" id="PTHR10146:SF14">
    <property type="entry name" value="PYRIDOXAL PHOSPHATE HOMEOSTASIS PROTEIN"/>
    <property type="match status" value="1"/>
</dbReference>
<dbReference type="GeneID" id="92716646"/>
<dbReference type="Proteomes" id="UP000320585">
    <property type="component" value="Chromosome"/>
</dbReference>
<dbReference type="EMBL" id="AP019697">
    <property type="protein sequence ID" value="BBK25482.1"/>
    <property type="molecule type" value="Genomic_DNA"/>
</dbReference>